<dbReference type="Proteomes" id="UP000051295">
    <property type="component" value="Unassembled WGS sequence"/>
</dbReference>
<evidence type="ECO:0000259" key="1">
    <source>
        <dbReference type="Pfam" id="PF20066"/>
    </source>
</evidence>
<evidence type="ECO:0000313" key="3">
    <source>
        <dbReference type="Proteomes" id="UP000051295"/>
    </source>
</evidence>
<dbReference type="EMBL" id="LAXJ01000010">
    <property type="protein sequence ID" value="KRS12346.1"/>
    <property type="molecule type" value="Genomic_DNA"/>
</dbReference>
<protein>
    <recommendedName>
        <fullName evidence="1">Glyoxalase-related protein domain-containing protein</fullName>
    </recommendedName>
</protein>
<dbReference type="AlphaFoldDB" id="A0A0T5NTV0"/>
<accession>A0A0T5NTV0</accession>
<organism evidence="2 3">
    <name type="scientific">Roseovarius atlanticus</name>
    <dbReference type="NCBI Taxonomy" id="1641875"/>
    <lineage>
        <taxon>Bacteria</taxon>
        <taxon>Pseudomonadati</taxon>
        <taxon>Pseudomonadota</taxon>
        <taxon>Alphaproteobacteria</taxon>
        <taxon>Rhodobacterales</taxon>
        <taxon>Roseobacteraceae</taxon>
        <taxon>Roseovarius</taxon>
    </lineage>
</organism>
<dbReference type="RefSeq" id="WP_057793590.1">
    <property type="nucleotide sequence ID" value="NZ_LAXJ01000010.1"/>
</dbReference>
<proteinExistence type="predicted"/>
<dbReference type="InterPro" id="IPR045517">
    <property type="entry name" value="Glyoxalase_8"/>
</dbReference>
<feature type="domain" description="Glyoxalase-related protein" evidence="1">
    <location>
        <begin position="3"/>
        <end position="142"/>
    </location>
</feature>
<reference evidence="2 3" key="1">
    <citation type="submission" date="2015-04" db="EMBL/GenBank/DDBJ databases">
        <title>The draft genome sequence of Roseovarius sp.R12b.</title>
        <authorList>
            <person name="Li G."/>
            <person name="Lai Q."/>
            <person name="Shao Z."/>
            <person name="Yan P."/>
        </authorList>
    </citation>
    <scope>NUCLEOTIDE SEQUENCE [LARGE SCALE GENOMIC DNA]</scope>
    <source>
        <strain evidence="2 3">R12B</strain>
    </source>
</reference>
<evidence type="ECO:0000313" key="2">
    <source>
        <dbReference type="EMBL" id="KRS12346.1"/>
    </source>
</evidence>
<comment type="caution">
    <text evidence="2">The sequence shown here is derived from an EMBL/GenBank/DDBJ whole genome shotgun (WGS) entry which is preliminary data.</text>
</comment>
<dbReference type="OrthoDB" id="7350221at2"/>
<dbReference type="STRING" id="1641875.XM53_11965"/>
<gene>
    <name evidence="2" type="ORF">XM53_11965</name>
</gene>
<dbReference type="PATRIC" id="fig|1641875.4.peg.180"/>
<name>A0A0T5NTV0_9RHOB</name>
<keyword evidence="3" id="KW-1185">Reference proteome</keyword>
<dbReference type="Pfam" id="PF20066">
    <property type="entry name" value="Glyoxalase_8"/>
    <property type="match status" value="1"/>
</dbReference>
<sequence>MTQTTLPPRDVLKGHARTLRQTLGRAGTAISHSTALEHVAHQWGYRDWNTLSDAVSTPAHQTWTLGQRVSGRYLGHAFTGTIRAARRRGPNHVELGIDFDSPVDVVTSPRFSALRRRVTCTIGASGRTVEKTSDGQPHLVLDLT</sequence>